<keyword evidence="2" id="KW-1185">Reference proteome</keyword>
<dbReference type="HOGENOM" id="CLU_3074563_0_0_1"/>
<dbReference type="InParanoid" id="I4YIQ8"/>
<evidence type="ECO:0000313" key="2">
    <source>
        <dbReference type="Proteomes" id="UP000005242"/>
    </source>
</evidence>
<dbReference type="RefSeq" id="XP_006955696.1">
    <property type="nucleotide sequence ID" value="XM_006955634.1"/>
</dbReference>
<organism evidence="1 2">
    <name type="scientific">Wallemia mellicola (strain ATCC MYA-4683 / CBS 633.66)</name>
    <name type="common">Wallemia sebi (CBS 633.66)</name>
    <dbReference type="NCBI Taxonomy" id="671144"/>
    <lineage>
        <taxon>Eukaryota</taxon>
        <taxon>Fungi</taxon>
        <taxon>Dikarya</taxon>
        <taxon>Basidiomycota</taxon>
        <taxon>Wallemiomycotina</taxon>
        <taxon>Wallemiomycetes</taxon>
        <taxon>Wallemiales</taxon>
        <taxon>Wallemiaceae</taxon>
        <taxon>Wallemia</taxon>
    </lineage>
</organism>
<proteinExistence type="predicted"/>
<evidence type="ECO:0000313" key="1">
    <source>
        <dbReference type="EMBL" id="EIM23850.1"/>
    </source>
</evidence>
<sequence>GERRIATFRCDCRGVILHKDVRGRHVGAYYDLCWDTARSTSGCVFTYSKVAVT</sequence>
<dbReference type="EMBL" id="JH668223">
    <property type="protein sequence ID" value="EIM23850.1"/>
    <property type="molecule type" value="Genomic_DNA"/>
</dbReference>
<feature type="non-terminal residue" evidence="1">
    <location>
        <position position="1"/>
    </location>
</feature>
<protein>
    <submittedName>
        <fullName evidence="1">Uncharacterized protein</fullName>
    </submittedName>
</protein>
<accession>I4YIQ8</accession>
<gene>
    <name evidence="1" type="ORF">WALSEDRAFT_58970</name>
</gene>
<dbReference type="Proteomes" id="UP000005242">
    <property type="component" value="Unassembled WGS sequence"/>
</dbReference>
<dbReference type="GeneID" id="18473099"/>
<dbReference type="KEGG" id="wse:WALSEDRAFT_58970"/>
<dbReference type="AlphaFoldDB" id="I4YIQ8"/>
<reference evidence="1 2" key="1">
    <citation type="journal article" date="2012" name="Fungal Genet. Biol.">
        <title>The genome of the xerotolerant mold Wallemia sebi reveals adaptations to osmotic stress and suggests cryptic sexual reproduction.</title>
        <authorList>
            <person name="Padamsee M."/>
            <person name="Kumar T.K.A."/>
            <person name="Riley R."/>
            <person name="Binder M."/>
            <person name="Boyd A."/>
            <person name="Calvo A.M."/>
            <person name="Furukawa K."/>
            <person name="Hesse C."/>
            <person name="Hohmann S."/>
            <person name="James T.Y."/>
            <person name="LaButti K."/>
            <person name="Lapidus A."/>
            <person name="Lindquist E."/>
            <person name="Lucas S."/>
            <person name="Miller K."/>
            <person name="Shantappa S."/>
            <person name="Grigoriev I.V."/>
            <person name="Hibbett D.S."/>
            <person name="McLaughlin D.J."/>
            <person name="Spatafora J.W."/>
            <person name="Aime M.C."/>
        </authorList>
    </citation>
    <scope>NUCLEOTIDE SEQUENCE [LARGE SCALE GENOMIC DNA]</scope>
    <source>
        <strain evidence="2">ATCC MYA-4683 / CBS 633.66</strain>
    </source>
</reference>
<name>I4YIQ8_WALMC</name>